<sequence>MNITIQRNPIRYNQKAELLVVKVLNESINLHKESISSVVKAGKASCVLKILLEAVSMRSINEKMVRINLDYLNNVECFKKRMKVQEENVKVSEK</sequence>
<dbReference type="STRING" id="75913.A0A0K0EYY1"/>
<protein>
    <submittedName>
        <fullName evidence="2">Uncharacterized protein</fullName>
    </submittedName>
</protein>
<organism evidence="1 2">
    <name type="scientific">Strongyloides venezuelensis</name>
    <name type="common">Threadworm</name>
    <dbReference type="NCBI Taxonomy" id="75913"/>
    <lineage>
        <taxon>Eukaryota</taxon>
        <taxon>Metazoa</taxon>
        <taxon>Ecdysozoa</taxon>
        <taxon>Nematoda</taxon>
        <taxon>Chromadorea</taxon>
        <taxon>Rhabditida</taxon>
        <taxon>Tylenchina</taxon>
        <taxon>Panagrolaimomorpha</taxon>
        <taxon>Strongyloidoidea</taxon>
        <taxon>Strongyloididae</taxon>
        <taxon>Strongyloides</taxon>
    </lineage>
</organism>
<reference evidence="2" key="2">
    <citation type="submission" date="2015-08" db="UniProtKB">
        <authorList>
            <consortium name="WormBaseParasite"/>
        </authorList>
    </citation>
    <scope>IDENTIFICATION</scope>
</reference>
<keyword evidence="1" id="KW-1185">Reference proteome</keyword>
<dbReference type="WBParaSite" id="SVE_0174000.1">
    <property type="protein sequence ID" value="SVE_0174000.1"/>
    <property type="gene ID" value="SVE_0174000"/>
</dbReference>
<name>A0A0K0EYY1_STRVS</name>
<reference evidence="1" key="1">
    <citation type="submission" date="2014-07" db="EMBL/GenBank/DDBJ databases">
        <authorList>
            <person name="Martin A.A"/>
            <person name="De Silva N."/>
        </authorList>
    </citation>
    <scope>NUCLEOTIDE SEQUENCE</scope>
</reference>
<dbReference type="AlphaFoldDB" id="A0A0K0EYY1"/>
<proteinExistence type="predicted"/>
<evidence type="ECO:0000313" key="2">
    <source>
        <dbReference type="WBParaSite" id="SVE_0174000.1"/>
    </source>
</evidence>
<dbReference type="Proteomes" id="UP000035680">
    <property type="component" value="Unassembled WGS sequence"/>
</dbReference>
<accession>A0A0K0EYY1</accession>
<evidence type="ECO:0000313" key="1">
    <source>
        <dbReference type="Proteomes" id="UP000035680"/>
    </source>
</evidence>